<sequence>MQNTYPEFALRRLAELLAGSEAQWVVGGSTGLVLRGAKLEQAPRDLDVYADQNVINDIHERLKHDAVDGPEWSVTDRYRSILSHYRIEDTVVELVGDFNVNAHDSSYDTRVEQWLFPNRDSANVHGYSIPLIPLAHELIFNLLRDRMDRAQVVGELMKQQPDRHLPLLYELLDRNEIAPSVAEIALQLTGTNNEQAAIHRESSI</sequence>
<name>A0AA95EY64_9BACL</name>
<dbReference type="Pfam" id="PF10706">
    <property type="entry name" value="Aminoglyc_resit"/>
    <property type="match status" value="1"/>
</dbReference>
<evidence type="ECO:0000313" key="2">
    <source>
        <dbReference type="Proteomes" id="UP001178662"/>
    </source>
</evidence>
<reference evidence="1" key="1">
    <citation type="submission" date="2023-03" db="EMBL/GenBank/DDBJ databases">
        <title>Andean soil-derived lignocellulolytic bacterial consortium as a source of novel taxa and putative plastic-active enzymes.</title>
        <authorList>
            <person name="Diaz-Garcia L."/>
            <person name="Chuvochina M."/>
            <person name="Feuerriegel G."/>
            <person name="Bunk B."/>
            <person name="Sproer C."/>
            <person name="Streit W.R."/>
            <person name="Rodriguez L.M."/>
            <person name="Overmann J."/>
            <person name="Jimenez D.J."/>
        </authorList>
    </citation>
    <scope>NUCLEOTIDE SEQUENCE</scope>
    <source>
        <strain evidence="1">MAG 2441</strain>
    </source>
</reference>
<gene>
    <name evidence="1" type="ORF">P0Y55_06445</name>
</gene>
<dbReference type="InterPro" id="IPR019646">
    <property type="entry name" value="Aminoglyc_AdlTrfase"/>
</dbReference>
<organism evidence="1 2">
    <name type="scientific">Candidatus Cohnella colombiensis</name>
    <dbReference type="NCBI Taxonomy" id="3121368"/>
    <lineage>
        <taxon>Bacteria</taxon>
        <taxon>Bacillati</taxon>
        <taxon>Bacillota</taxon>
        <taxon>Bacilli</taxon>
        <taxon>Bacillales</taxon>
        <taxon>Paenibacillaceae</taxon>
        <taxon>Cohnella</taxon>
    </lineage>
</organism>
<dbReference type="SUPFAM" id="SSF81301">
    <property type="entry name" value="Nucleotidyltransferase"/>
    <property type="match status" value="1"/>
</dbReference>
<proteinExistence type="predicted"/>
<accession>A0AA95EY64</accession>
<dbReference type="AlphaFoldDB" id="A0AA95EY64"/>
<dbReference type="InterPro" id="IPR043519">
    <property type="entry name" value="NT_sf"/>
</dbReference>
<dbReference type="Proteomes" id="UP001178662">
    <property type="component" value="Chromosome"/>
</dbReference>
<dbReference type="Gene3D" id="3.30.460.40">
    <property type="match status" value="1"/>
</dbReference>
<dbReference type="EMBL" id="CP119317">
    <property type="protein sequence ID" value="WEK55680.1"/>
    <property type="molecule type" value="Genomic_DNA"/>
</dbReference>
<keyword evidence="2" id="KW-1185">Reference proteome</keyword>
<protein>
    <submittedName>
        <fullName evidence="1">Uncharacterized protein</fullName>
    </submittedName>
</protein>
<evidence type="ECO:0000313" key="1">
    <source>
        <dbReference type="EMBL" id="WEK55680.1"/>
    </source>
</evidence>